<proteinExistence type="inferred from homology"/>
<dbReference type="EMBL" id="JACHDS010000001">
    <property type="protein sequence ID" value="MBB6170791.1"/>
    <property type="molecule type" value="Genomic_DNA"/>
</dbReference>
<evidence type="ECO:0000313" key="8">
    <source>
        <dbReference type="Proteomes" id="UP000546642"/>
    </source>
</evidence>
<dbReference type="PANTHER" id="PTHR43335:SF2">
    <property type="entry name" value="ABC TRANSPORTER, ATP-BINDING PROTEIN"/>
    <property type="match status" value="1"/>
</dbReference>
<dbReference type="SMART" id="SM00382">
    <property type="entry name" value="AAA"/>
    <property type="match status" value="1"/>
</dbReference>
<evidence type="ECO:0000256" key="1">
    <source>
        <dbReference type="ARBA" id="ARBA00005417"/>
    </source>
</evidence>
<evidence type="ECO:0000256" key="4">
    <source>
        <dbReference type="ARBA" id="ARBA00022840"/>
    </source>
</evidence>
<dbReference type="RefSeq" id="WP_184073711.1">
    <property type="nucleotide sequence ID" value="NZ_JACHDS010000001.1"/>
</dbReference>
<dbReference type="PROSITE" id="PS50893">
    <property type="entry name" value="ABC_TRANSPORTER_2"/>
    <property type="match status" value="1"/>
</dbReference>
<keyword evidence="2" id="KW-0813">Transport</keyword>
<gene>
    <name evidence="7" type="ORF">HNR23_000851</name>
</gene>
<comment type="similarity">
    <text evidence="1">Belongs to the ABC transporter superfamily.</text>
</comment>
<feature type="region of interest" description="Disordered" evidence="5">
    <location>
        <begin position="236"/>
        <end position="262"/>
    </location>
</feature>
<evidence type="ECO:0000313" key="7">
    <source>
        <dbReference type="EMBL" id="MBB6170791.1"/>
    </source>
</evidence>
<comment type="caution">
    <text evidence="7">The sequence shown here is derived from an EMBL/GenBank/DDBJ whole genome shotgun (WGS) entry which is preliminary data.</text>
</comment>
<dbReference type="AlphaFoldDB" id="A0A7W9YFY5"/>
<reference evidence="7 8" key="1">
    <citation type="submission" date="2020-08" db="EMBL/GenBank/DDBJ databases">
        <title>Sequencing the genomes of 1000 actinobacteria strains.</title>
        <authorList>
            <person name="Klenk H.-P."/>
        </authorList>
    </citation>
    <scope>NUCLEOTIDE SEQUENCE [LARGE SCALE GENOMIC DNA]</scope>
    <source>
        <strain evidence="7 8">DSM 46659</strain>
    </source>
</reference>
<dbReference type="Pfam" id="PF00005">
    <property type="entry name" value="ABC_tran"/>
    <property type="match status" value="1"/>
</dbReference>
<dbReference type="Gene3D" id="3.40.50.300">
    <property type="entry name" value="P-loop containing nucleotide triphosphate hydrolases"/>
    <property type="match status" value="1"/>
</dbReference>
<evidence type="ECO:0000256" key="3">
    <source>
        <dbReference type="ARBA" id="ARBA00022741"/>
    </source>
</evidence>
<dbReference type="Proteomes" id="UP000546642">
    <property type="component" value="Unassembled WGS sequence"/>
</dbReference>
<evidence type="ECO:0000256" key="2">
    <source>
        <dbReference type="ARBA" id="ARBA00022448"/>
    </source>
</evidence>
<feature type="domain" description="ABC transporter" evidence="6">
    <location>
        <begin position="3"/>
        <end position="234"/>
    </location>
</feature>
<protein>
    <submittedName>
        <fullName evidence="7">ABC-2 type transport system ATP-binding protein</fullName>
    </submittedName>
</protein>
<accession>A0A7W9YFY5</accession>
<sequence>MQVLAEGVEFAYSEKSKVIDGITWTVRSGVTGLVGEKGSGKTTLLSLIVTLKQPQQGRLIVGGYDVGGVPGRRAARRLVGFVPQQYTLAGELTVADTVSYCAWVSGVRRGRCEAAAERALAAVGLDGHGRRRVGSLSADDRRLVGFAAALAHDPEILVLDGPADGLDEDRRAGLGAIVSRLAADRAVILSASDPADVAGMCADVGVLADGRMLFQGTPTGAAELWAERALRGGFGTDAGAGVPVSRAEGSDRAGAERSRGEP</sequence>
<dbReference type="PANTHER" id="PTHR43335">
    <property type="entry name" value="ABC TRANSPORTER, ATP-BINDING PROTEIN"/>
    <property type="match status" value="1"/>
</dbReference>
<organism evidence="7 8">
    <name type="scientific">Nocardiopsis mwathae</name>
    <dbReference type="NCBI Taxonomy" id="1472723"/>
    <lineage>
        <taxon>Bacteria</taxon>
        <taxon>Bacillati</taxon>
        <taxon>Actinomycetota</taxon>
        <taxon>Actinomycetes</taxon>
        <taxon>Streptosporangiales</taxon>
        <taxon>Nocardiopsidaceae</taxon>
        <taxon>Nocardiopsis</taxon>
    </lineage>
</organism>
<keyword evidence="8" id="KW-1185">Reference proteome</keyword>
<keyword evidence="4 7" id="KW-0067">ATP-binding</keyword>
<dbReference type="GO" id="GO:0016887">
    <property type="term" value="F:ATP hydrolysis activity"/>
    <property type="evidence" value="ECO:0007669"/>
    <property type="project" value="InterPro"/>
</dbReference>
<dbReference type="SUPFAM" id="SSF52540">
    <property type="entry name" value="P-loop containing nucleoside triphosphate hydrolases"/>
    <property type="match status" value="1"/>
</dbReference>
<dbReference type="InterPro" id="IPR003439">
    <property type="entry name" value="ABC_transporter-like_ATP-bd"/>
</dbReference>
<evidence type="ECO:0000259" key="6">
    <source>
        <dbReference type="PROSITE" id="PS50893"/>
    </source>
</evidence>
<dbReference type="InterPro" id="IPR027417">
    <property type="entry name" value="P-loop_NTPase"/>
</dbReference>
<dbReference type="InterPro" id="IPR003593">
    <property type="entry name" value="AAA+_ATPase"/>
</dbReference>
<keyword evidence="3" id="KW-0547">Nucleotide-binding</keyword>
<evidence type="ECO:0000256" key="5">
    <source>
        <dbReference type="SAM" id="MobiDB-lite"/>
    </source>
</evidence>
<dbReference type="GO" id="GO:0005524">
    <property type="term" value="F:ATP binding"/>
    <property type="evidence" value="ECO:0007669"/>
    <property type="project" value="UniProtKB-KW"/>
</dbReference>
<feature type="compositionally biased region" description="Basic and acidic residues" evidence="5">
    <location>
        <begin position="248"/>
        <end position="262"/>
    </location>
</feature>
<name>A0A7W9YFY5_9ACTN</name>